<gene>
    <name evidence="2" type="ORF">K3174_12645</name>
</gene>
<sequence length="410" mass="45074">MRRQHCWLATAAVCAIAGSSTSASAQEIGSTAASVFGDDPEFRRDPISVGPFTIEVGGEAQLEYNSNIYAEPVDTESDVVARIRPYAEIEHTAGAFKTTLSTRLDLRRYADFGIENAEAATAQLTTLWSPQEGESFYISGSANRVVEDRGDPEARQIQGIGPRIYRILGGTAGYSRRGSRFLVEVTGDIQNVDALAAIDDDRDYDTYSGRVTLGYRSGGPFYFTGTGYYTRREFRLPEAITNIDRDVSTIGGLLGIRFDDGGLIEGRVGAGVFRLTADDPARQGRTGFSLQGQLTYRPRQRTAIRLNLFNGDVTSFRSGGSTRIETNIGLTVDQEIRHNLLGSIGAEWERVKFSGGSSNQERWRATGGLEYLLNRHLSAFGRVSYSNRNSDDPLDEYSRFQAGAGLRLRF</sequence>
<feature type="signal peptide" evidence="1">
    <location>
        <begin position="1"/>
        <end position="25"/>
    </location>
</feature>
<protein>
    <submittedName>
        <fullName evidence="2">Outer membrane beta-barrel protein</fullName>
    </submittedName>
</protein>
<keyword evidence="1" id="KW-0732">Signal</keyword>
<evidence type="ECO:0000313" key="2">
    <source>
        <dbReference type="EMBL" id="MBX7483382.1"/>
    </source>
</evidence>
<feature type="chain" id="PRO_5046033029" evidence="1">
    <location>
        <begin position="26"/>
        <end position="410"/>
    </location>
</feature>
<dbReference type="Proteomes" id="UP000755104">
    <property type="component" value="Unassembled WGS sequence"/>
</dbReference>
<dbReference type="RefSeq" id="WP_221559049.1">
    <property type="nucleotide sequence ID" value="NZ_JAIGNO010000008.1"/>
</dbReference>
<proteinExistence type="predicted"/>
<dbReference type="SUPFAM" id="SSF56935">
    <property type="entry name" value="Porins"/>
    <property type="match status" value="1"/>
</dbReference>
<dbReference type="EMBL" id="JAIGNO010000008">
    <property type="protein sequence ID" value="MBX7483382.1"/>
    <property type="molecule type" value="Genomic_DNA"/>
</dbReference>
<accession>A0ABS7J7S8</accession>
<evidence type="ECO:0000256" key="1">
    <source>
        <dbReference type="SAM" id="SignalP"/>
    </source>
</evidence>
<evidence type="ECO:0000313" key="3">
    <source>
        <dbReference type="Proteomes" id="UP000755104"/>
    </source>
</evidence>
<dbReference type="Pfam" id="PF10082">
    <property type="entry name" value="BBP2_2"/>
    <property type="match status" value="1"/>
</dbReference>
<dbReference type="InterPro" id="IPR018759">
    <property type="entry name" value="BBP2_2"/>
</dbReference>
<keyword evidence="3" id="KW-1185">Reference proteome</keyword>
<reference evidence="2 3" key="1">
    <citation type="submission" date="2021-08" db="EMBL/GenBank/DDBJ databases">
        <title>Comparative Genomics Analysis of the Genus Qipengyuania Reveals Extensive Genetic Diversity and Metabolic Versatility, Including the Description of Fifteen Novel Species.</title>
        <authorList>
            <person name="Liu Y."/>
        </authorList>
    </citation>
    <scope>NUCLEOTIDE SEQUENCE [LARGE SCALE GENOMIC DNA]</scope>
    <source>
        <strain evidence="2 3">6D47A</strain>
    </source>
</reference>
<comment type="caution">
    <text evidence="2">The sequence shown here is derived from an EMBL/GenBank/DDBJ whole genome shotgun (WGS) entry which is preliminary data.</text>
</comment>
<organism evidence="2 3">
    <name type="scientific">Qipengyuania qiaonensis</name>
    <dbReference type="NCBI Taxonomy" id="2867240"/>
    <lineage>
        <taxon>Bacteria</taxon>
        <taxon>Pseudomonadati</taxon>
        <taxon>Pseudomonadota</taxon>
        <taxon>Alphaproteobacteria</taxon>
        <taxon>Sphingomonadales</taxon>
        <taxon>Erythrobacteraceae</taxon>
        <taxon>Qipengyuania</taxon>
    </lineage>
</organism>
<name>A0ABS7J7S8_9SPHN</name>